<dbReference type="InterPro" id="IPR046357">
    <property type="entry name" value="PPIase_dom_sf"/>
</dbReference>
<comment type="catalytic activity">
    <reaction evidence="2">
        <text>[protein]-peptidylproline (omega=180) = [protein]-peptidylproline (omega=0)</text>
        <dbReference type="Rhea" id="RHEA:16237"/>
        <dbReference type="Rhea" id="RHEA-COMP:10747"/>
        <dbReference type="Rhea" id="RHEA-COMP:10748"/>
        <dbReference type="ChEBI" id="CHEBI:83833"/>
        <dbReference type="ChEBI" id="CHEBI:83834"/>
        <dbReference type="EC" id="5.2.1.8"/>
    </reaction>
</comment>
<evidence type="ECO:0000259" key="3">
    <source>
        <dbReference type="PROSITE" id="PS50198"/>
    </source>
</evidence>
<dbReference type="Pfam" id="PF13616">
    <property type="entry name" value="Rotamase_3"/>
    <property type="match status" value="1"/>
</dbReference>
<sequence length="153" mass="16718">MLRTFLLALFLGVAAAFAPPVSRARSMRLAPMSMGFFDGFKKVMEGAFENKQFTAPPPGTVARASHVLVKTEEQCLDIKRQIEEGADFGDMAMQYSTCPSKNRGGDLGNFKPGMMVSEFDDVVFDEGNDIGAVLGPVQTKFGYHLVKIIARSM</sequence>
<accession>A0A7S1TT63</accession>
<feature type="signal peptide" evidence="2">
    <location>
        <begin position="1"/>
        <end position="16"/>
    </location>
</feature>
<dbReference type="Gene3D" id="3.10.50.40">
    <property type="match status" value="1"/>
</dbReference>
<reference evidence="4" key="1">
    <citation type="submission" date="2021-01" db="EMBL/GenBank/DDBJ databases">
        <authorList>
            <person name="Corre E."/>
            <person name="Pelletier E."/>
            <person name="Niang G."/>
            <person name="Scheremetjew M."/>
            <person name="Finn R."/>
            <person name="Kale V."/>
            <person name="Holt S."/>
            <person name="Cochrane G."/>
            <person name="Meng A."/>
            <person name="Brown T."/>
            <person name="Cohen L."/>
        </authorList>
    </citation>
    <scope>NUCLEOTIDE SEQUENCE</scope>
    <source>
        <strain evidence="4">CCMP2877</strain>
    </source>
</reference>
<feature type="chain" id="PRO_5031594499" description="Peptidyl-prolyl cis-trans isomerase" evidence="2">
    <location>
        <begin position="17"/>
        <end position="153"/>
    </location>
</feature>
<name>A0A7S1TT63_9STRA</name>
<keyword evidence="1 2" id="KW-0413">Isomerase</keyword>
<feature type="domain" description="PpiC" evidence="3">
    <location>
        <begin position="59"/>
        <end position="150"/>
    </location>
</feature>
<dbReference type="PANTHER" id="PTHR43629:SF2">
    <property type="entry name" value="RHODANESE-LIKE_PPIC DOMAIN-CONTAINING PROTEIN 12, CHLOROPLASTIC"/>
    <property type="match status" value="1"/>
</dbReference>
<organism evidence="4">
    <name type="scientific">Phaeomonas parva</name>
    <dbReference type="NCBI Taxonomy" id="124430"/>
    <lineage>
        <taxon>Eukaryota</taxon>
        <taxon>Sar</taxon>
        <taxon>Stramenopiles</taxon>
        <taxon>Ochrophyta</taxon>
        <taxon>Pinguiophyceae</taxon>
        <taxon>Pinguiochrysidales</taxon>
        <taxon>Pinguiochrysidaceae</taxon>
        <taxon>Phaeomonas</taxon>
    </lineage>
</organism>
<evidence type="ECO:0000256" key="1">
    <source>
        <dbReference type="PROSITE-ProRule" id="PRU00278"/>
    </source>
</evidence>
<dbReference type="PROSITE" id="PS50198">
    <property type="entry name" value="PPIC_PPIASE_2"/>
    <property type="match status" value="1"/>
</dbReference>
<dbReference type="SUPFAM" id="SSF54534">
    <property type="entry name" value="FKBP-like"/>
    <property type="match status" value="1"/>
</dbReference>
<dbReference type="InterPro" id="IPR052204">
    <property type="entry name" value="PpiC/parvulin_rotamase"/>
</dbReference>
<evidence type="ECO:0000256" key="2">
    <source>
        <dbReference type="RuleBase" id="RU363014"/>
    </source>
</evidence>
<dbReference type="AlphaFoldDB" id="A0A7S1TT63"/>
<dbReference type="InterPro" id="IPR000297">
    <property type="entry name" value="PPIase_PpiC"/>
</dbReference>
<dbReference type="PANTHER" id="PTHR43629">
    <property type="entry name" value="PEPTIDYL-PROLYL CIS-TRANS ISOMERASE"/>
    <property type="match status" value="1"/>
</dbReference>
<dbReference type="EMBL" id="HBGJ01005255">
    <property type="protein sequence ID" value="CAD9244852.1"/>
    <property type="molecule type" value="Transcribed_RNA"/>
</dbReference>
<keyword evidence="2" id="KW-0732">Signal</keyword>
<evidence type="ECO:0000313" key="4">
    <source>
        <dbReference type="EMBL" id="CAD9244852.1"/>
    </source>
</evidence>
<dbReference type="EC" id="5.2.1.8" evidence="2"/>
<protein>
    <recommendedName>
        <fullName evidence="2">Peptidyl-prolyl cis-trans isomerase</fullName>
        <ecNumber evidence="2">5.2.1.8</ecNumber>
    </recommendedName>
</protein>
<dbReference type="GO" id="GO:0003755">
    <property type="term" value="F:peptidyl-prolyl cis-trans isomerase activity"/>
    <property type="evidence" value="ECO:0007669"/>
    <property type="project" value="UniProtKB-UniRule"/>
</dbReference>
<gene>
    <name evidence="4" type="ORF">PPAR1163_LOCUS3200</name>
</gene>
<keyword evidence="1 2" id="KW-0697">Rotamase</keyword>
<proteinExistence type="predicted"/>